<keyword evidence="6 11" id="KW-0547">Nucleotide-binding</keyword>
<keyword evidence="9 11" id="KW-0665">Pyrimidine biosynthesis</keyword>
<comment type="similarity">
    <text evidence="3 11">Belongs to the UMP kinase family.</text>
</comment>
<dbReference type="Gene3D" id="3.40.1160.10">
    <property type="entry name" value="Acetylglutamate kinase-like"/>
    <property type="match status" value="1"/>
</dbReference>
<feature type="binding site" evidence="11">
    <location>
        <begin position="13"/>
        <end position="16"/>
    </location>
    <ligand>
        <name>ATP</name>
        <dbReference type="ChEBI" id="CHEBI:30616"/>
    </ligand>
</feature>
<organism evidence="13">
    <name type="scientific">uncultured planctomycete 8FN</name>
    <dbReference type="NCBI Taxonomy" id="455070"/>
    <lineage>
        <taxon>Bacteria</taxon>
        <taxon>Pseudomonadati</taxon>
        <taxon>Planctomycetota</taxon>
        <taxon>Planctomycetia</taxon>
        <taxon>Planctomycetales</taxon>
        <taxon>environmental samples</taxon>
    </lineage>
</organism>
<gene>
    <name evidence="11 13" type="primary">pyrH</name>
    <name evidence="13" type="ORF">8FN_15</name>
</gene>
<feature type="domain" description="Aspartate/glutamate/uridylate kinase" evidence="12">
    <location>
        <begin position="8"/>
        <end position="219"/>
    </location>
</feature>
<dbReference type="GO" id="GO:0044210">
    <property type="term" value="P:'de novo' CTP biosynthetic process"/>
    <property type="evidence" value="ECO:0007669"/>
    <property type="project" value="UniProtKB-UniRule"/>
</dbReference>
<dbReference type="SUPFAM" id="SSF53633">
    <property type="entry name" value="Carbamate kinase-like"/>
    <property type="match status" value="1"/>
</dbReference>
<feature type="binding site" evidence="11">
    <location>
        <position position="171"/>
    </location>
    <ligand>
        <name>ATP</name>
        <dbReference type="ChEBI" id="CHEBI:30616"/>
    </ligand>
</feature>
<dbReference type="HAMAP" id="MF_01220_B">
    <property type="entry name" value="PyrH_B"/>
    <property type="match status" value="1"/>
</dbReference>
<dbReference type="InterPro" id="IPR011817">
    <property type="entry name" value="Uridylate_kinase"/>
</dbReference>
<feature type="binding site" evidence="11">
    <location>
        <position position="56"/>
    </location>
    <ligand>
        <name>ATP</name>
        <dbReference type="ChEBI" id="CHEBI:30616"/>
    </ligand>
</feature>
<sequence>MLEQSKLKRIVLKLSGESFSPAGERGISMEEVHLISRQIVNATQSGCQIAIVIGGGNILRGAQFKSKNGSISEATAHYMGMLATVINGLALQDALETLGCETRLMSAIHMDTVCEPYIRRRARHHLKKNRVIILAAGTGGPFVTTDTAAALRALELGADALLKATRVDGVYSEDPELNPHAVFYRHLNYDFVLEKNLRFMDTTAIAQCMEHDMPIMIFNYQKEGNIQKAIDGERIGTIVHSKTDNPS</sequence>
<proteinExistence type="inferred from homology"/>
<dbReference type="Pfam" id="PF00696">
    <property type="entry name" value="AA_kinase"/>
    <property type="match status" value="1"/>
</dbReference>
<evidence type="ECO:0000256" key="11">
    <source>
        <dbReference type="HAMAP-Rule" id="MF_01220"/>
    </source>
</evidence>
<evidence type="ECO:0000256" key="5">
    <source>
        <dbReference type="ARBA" id="ARBA00022679"/>
    </source>
</evidence>
<evidence type="ECO:0000256" key="3">
    <source>
        <dbReference type="ARBA" id="ARBA00007614"/>
    </source>
</evidence>
<dbReference type="PANTHER" id="PTHR42833:SF4">
    <property type="entry name" value="URIDYLATE KINASE PUMPKIN, CHLOROPLASTIC"/>
    <property type="match status" value="1"/>
</dbReference>
<dbReference type="GO" id="GO:0006225">
    <property type="term" value="P:UDP biosynthetic process"/>
    <property type="evidence" value="ECO:0007669"/>
    <property type="project" value="TreeGrafter"/>
</dbReference>
<evidence type="ECO:0000256" key="1">
    <source>
        <dbReference type="ARBA" id="ARBA00004496"/>
    </source>
</evidence>
<reference evidence="13" key="1">
    <citation type="journal article" date="2007" name="ISME J.">
        <title>Fosmids of novel marine Planctomycetes from the Namibian and Oregon coast upwelling systems and their cross-comparison with planctomycete genomes.</title>
        <authorList>
            <person name="Woebken D."/>
            <person name="Teeling H."/>
            <person name="Wecker P."/>
            <person name="Dumitriu A."/>
            <person name="Kostadinov I."/>
            <person name="DeLong E.F."/>
            <person name="Amann R."/>
            <person name="Gloeckner F.O."/>
        </authorList>
    </citation>
    <scope>NUCLEOTIDE SEQUENCE</scope>
</reference>
<dbReference type="GO" id="GO:0005524">
    <property type="term" value="F:ATP binding"/>
    <property type="evidence" value="ECO:0007669"/>
    <property type="project" value="UniProtKB-KW"/>
</dbReference>
<evidence type="ECO:0000256" key="4">
    <source>
        <dbReference type="ARBA" id="ARBA00022490"/>
    </source>
</evidence>
<dbReference type="PANTHER" id="PTHR42833">
    <property type="entry name" value="URIDYLATE KINASE"/>
    <property type="match status" value="1"/>
</dbReference>
<feature type="binding site" evidence="11">
    <location>
        <begin position="138"/>
        <end position="145"/>
    </location>
    <ligand>
        <name>UMP</name>
        <dbReference type="ChEBI" id="CHEBI:57865"/>
    </ligand>
</feature>
<dbReference type="CDD" id="cd04254">
    <property type="entry name" value="AAK_UMPK-PyrH-Ec"/>
    <property type="match status" value="1"/>
</dbReference>
<evidence type="ECO:0000256" key="10">
    <source>
        <dbReference type="ARBA" id="ARBA00047767"/>
    </source>
</evidence>
<keyword evidence="8 11" id="KW-0067">ATP-binding</keyword>
<dbReference type="InterPro" id="IPR001048">
    <property type="entry name" value="Asp/Glu/Uridylate_kinase"/>
</dbReference>
<feature type="binding site" evidence="11">
    <location>
        <position position="55"/>
    </location>
    <ligand>
        <name>UMP</name>
        <dbReference type="ChEBI" id="CHEBI:57865"/>
    </ligand>
</feature>
<evidence type="ECO:0000256" key="6">
    <source>
        <dbReference type="ARBA" id="ARBA00022741"/>
    </source>
</evidence>
<evidence type="ECO:0000256" key="8">
    <source>
        <dbReference type="ARBA" id="ARBA00022840"/>
    </source>
</evidence>
<dbReference type="PIRSF" id="PIRSF005650">
    <property type="entry name" value="Uridylate_kin"/>
    <property type="match status" value="1"/>
</dbReference>
<evidence type="ECO:0000256" key="9">
    <source>
        <dbReference type="ARBA" id="ARBA00022975"/>
    </source>
</evidence>
<name>A9LH16_9BACT</name>
<comment type="pathway">
    <text evidence="2 11">Pyrimidine metabolism; CTP biosynthesis via de novo pathway; UDP from UMP (UMPK route): step 1/1.</text>
</comment>
<evidence type="ECO:0000256" key="2">
    <source>
        <dbReference type="ARBA" id="ARBA00004791"/>
    </source>
</evidence>
<dbReference type="EC" id="2.7.4.22" evidence="11"/>
<comment type="subcellular location">
    <subcellularLocation>
        <location evidence="1 11">Cytoplasm</location>
    </subcellularLocation>
</comment>
<keyword evidence="7 11" id="KW-0418">Kinase</keyword>
<dbReference type="EMBL" id="EF591888">
    <property type="protein sequence ID" value="ABX10693.1"/>
    <property type="molecule type" value="Genomic_DNA"/>
</dbReference>
<evidence type="ECO:0000259" key="12">
    <source>
        <dbReference type="Pfam" id="PF00696"/>
    </source>
</evidence>
<comment type="subunit">
    <text evidence="11">Homohexamer.</text>
</comment>
<dbReference type="InterPro" id="IPR015963">
    <property type="entry name" value="Uridylate_kinase_bac"/>
</dbReference>
<dbReference type="FunFam" id="3.40.1160.10:FF:000001">
    <property type="entry name" value="Uridylate kinase"/>
    <property type="match status" value="1"/>
</dbReference>
<feature type="binding site" evidence="11">
    <location>
        <position position="174"/>
    </location>
    <ligand>
        <name>ATP</name>
        <dbReference type="ChEBI" id="CHEBI:30616"/>
    </ligand>
</feature>
<dbReference type="AlphaFoldDB" id="A9LH16"/>
<dbReference type="InterPro" id="IPR036393">
    <property type="entry name" value="AceGlu_kinase-like_sf"/>
</dbReference>
<dbReference type="UniPathway" id="UPA00159">
    <property type="reaction ID" value="UER00275"/>
</dbReference>
<comment type="activity regulation">
    <text evidence="11">Inhibited by UTP.</text>
</comment>
<comment type="caution">
    <text evidence="11">Lacks conserved residue(s) required for the propagation of feature annotation.</text>
</comment>
<dbReference type="GO" id="GO:0005737">
    <property type="term" value="C:cytoplasm"/>
    <property type="evidence" value="ECO:0007669"/>
    <property type="project" value="UniProtKB-SubCell"/>
</dbReference>
<comment type="function">
    <text evidence="11">Catalyzes the reversible phosphorylation of UMP to UDP.</text>
</comment>
<dbReference type="GO" id="GO:0033862">
    <property type="term" value="F:UMP kinase activity"/>
    <property type="evidence" value="ECO:0007669"/>
    <property type="project" value="UniProtKB-EC"/>
</dbReference>
<accession>A9LH16</accession>
<keyword evidence="4 11" id="KW-0963">Cytoplasm</keyword>
<dbReference type="NCBIfam" id="TIGR02075">
    <property type="entry name" value="pyrH_bact"/>
    <property type="match status" value="1"/>
</dbReference>
<evidence type="ECO:0000256" key="7">
    <source>
        <dbReference type="ARBA" id="ARBA00022777"/>
    </source>
</evidence>
<keyword evidence="5 11" id="KW-0808">Transferase</keyword>
<evidence type="ECO:0000313" key="13">
    <source>
        <dbReference type="EMBL" id="ABX10693.1"/>
    </source>
</evidence>
<feature type="binding site" evidence="11">
    <location>
        <position position="165"/>
    </location>
    <ligand>
        <name>ATP</name>
        <dbReference type="ChEBI" id="CHEBI:30616"/>
    </ligand>
</feature>
<protein>
    <recommendedName>
        <fullName evidence="11">Uridylate kinase</fullName>
        <shortName evidence="11">UK</shortName>
        <ecNumber evidence="11">2.7.4.22</ecNumber>
    </recommendedName>
    <alternativeName>
        <fullName evidence="11">Uridine monophosphate kinase</fullName>
        <shortName evidence="11">UMP kinase</shortName>
        <shortName evidence="11">UMPK</shortName>
    </alternativeName>
</protein>
<comment type="catalytic activity">
    <reaction evidence="10 11">
        <text>UMP + ATP = UDP + ADP</text>
        <dbReference type="Rhea" id="RHEA:24400"/>
        <dbReference type="ChEBI" id="CHEBI:30616"/>
        <dbReference type="ChEBI" id="CHEBI:57865"/>
        <dbReference type="ChEBI" id="CHEBI:58223"/>
        <dbReference type="ChEBI" id="CHEBI:456216"/>
        <dbReference type="EC" id="2.7.4.22"/>
    </reaction>
</comment>
<feature type="binding site" evidence="11">
    <location>
        <position position="60"/>
    </location>
    <ligand>
        <name>ATP</name>
        <dbReference type="ChEBI" id="CHEBI:30616"/>
    </ligand>
</feature>